<dbReference type="OrthoDB" id="7614575at2"/>
<feature type="signal peptide" evidence="5">
    <location>
        <begin position="1"/>
        <end position="34"/>
    </location>
</feature>
<reference evidence="8 9" key="1">
    <citation type="submission" date="2019-07" db="EMBL/GenBank/DDBJ databases">
        <title>Genomic Encyclopedia of Archaeal and Bacterial Type Strains, Phase II (KMG-II): from individual species to whole genera.</title>
        <authorList>
            <person name="Goeker M."/>
        </authorList>
    </citation>
    <scope>NUCLEOTIDE SEQUENCE [LARGE SCALE GENOMIC DNA]</scope>
    <source>
        <strain evidence="8 9">ATCC BAA-2084</strain>
    </source>
</reference>
<dbReference type="SUPFAM" id="SSF56935">
    <property type="entry name" value="Porins"/>
    <property type="match status" value="1"/>
</dbReference>
<dbReference type="AlphaFoldDB" id="A0A562UM81"/>
<dbReference type="Pfam" id="PF07715">
    <property type="entry name" value="Plug"/>
    <property type="match status" value="1"/>
</dbReference>
<feature type="chain" id="PRO_5022034744" evidence="5">
    <location>
        <begin position="35"/>
        <end position="1070"/>
    </location>
</feature>
<keyword evidence="9" id="KW-1185">Reference proteome</keyword>
<feature type="domain" description="TonB-dependent receptor plug" evidence="7">
    <location>
        <begin position="75"/>
        <end position="193"/>
    </location>
</feature>
<keyword evidence="2 4" id="KW-0472">Membrane</keyword>
<evidence type="ECO:0000259" key="6">
    <source>
        <dbReference type="Pfam" id="PF00593"/>
    </source>
</evidence>
<evidence type="ECO:0000256" key="4">
    <source>
        <dbReference type="RuleBase" id="RU003357"/>
    </source>
</evidence>
<organism evidence="8 9">
    <name type="scientific">Altererythrobacter ishigakiensis</name>
    <dbReference type="NCBI Taxonomy" id="476157"/>
    <lineage>
        <taxon>Bacteria</taxon>
        <taxon>Pseudomonadati</taxon>
        <taxon>Pseudomonadota</taxon>
        <taxon>Alphaproteobacteria</taxon>
        <taxon>Sphingomonadales</taxon>
        <taxon>Erythrobacteraceae</taxon>
        <taxon>Altererythrobacter</taxon>
    </lineage>
</organism>
<dbReference type="Gene3D" id="2.170.130.10">
    <property type="entry name" value="TonB-dependent receptor, plug domain"/>
    <property type="match status" value="1"/>
</dbReference>
<protein>
    <submittedName>
        <fullName evidence="8">Iron complex outermembrane receptor protein</fullName>
    </submittedName>
</protein>
<dbReference type="InterPro" id="IPR000531">
    <property type="entry name" value="Beta-barrel_TonB"/>
</dbReference>
<evidence type="ECO:0000256" key="3">
    <source>
        <dbReference type="ARBA" id="ARBA00023237"/>
    </source>
</evidence>
<dbReference type="InterPro" id="IPR037066">
    <property type="entry name" value="Plug_dom_sf"/>
</dbReference>
<dbReference type="InterPro" id="IPR012910">
    <property type="entry name" value="Plug_dom"/>
</dbReference>
<keyword evidence="3" id="KW-0998">Cell outer membrane</keyword>
<accession>A0A562UM81</accession>
<dbReference type="STRING" id="476157.GCA_001663155_00934"/>
<evidence type="ECO:0000256" key="5">
    <source>
        <dbReference type="SAM" id="SignalP"/>
    </source>
</evidence>
<dbReference type="Gene3D" id="2.40.170.20">
    <property type="entry name" value="TonB-dependent receptor, beta-barrel domain"/>
    <property type="match status" value="1"/>
</dbReference>
<keyword evidence="5" id="KW-0732">Signal</keyword>
<evidence type="ECO:0000256" key="2">
    <source>
        <dbReference type="ARBA" id="ARBA00023136"/>
    </source>
</evidence>
<comment type="caution">
    <text evidence="8">The sequence shown here is derived from an EMBL/GenBank/DDBJ whole genome shotgun (WGS) entry which is preliminary data.</text>
</comment>
<evidence type="ECO:0000313" key="9">
    <source>
        <dbReference type="Proteomes" id="UP000320547"/>
    </source>
</evidence>
<name>A0A562UM81_9SPHN</name>
<evidence type="ECO:0000259" key="7">
    <source>
        <dbReference type="Pfam" id="PF07715"/>
    </source>
</evidence>
<comment type="subcellular location">
    <subcellularLocation>
        <location evidence="1 4">Cell outer membrane</location>
    </subcellularLocation>
</comment>
<dbReference type="PANTHER" id="PTHR47234:SF3">
    <property type="entry name" value="SECRETIN_TONB SHORT N-TERMINAL DOMAIN-CONTAINING PROTEIN"/>
    <property type="match status" value="1"/>
</dbReference>
<dbReference type="RefSeq" id="WP_083984687.1">
    <property type="nucleotide sequence ID" value="NZ_CP015963.1"/>
</dbReference>
<dbReference type="InterPro" id="IPR036942">
    <property type="entry name" value="Beta-barrel_TonB_sf"/>
</dbReference>
<gene>
    <name evidence="8" type="ORF">JN10_2259</name>
</gene>
<keyword evidence="4" id="KW-0798">TonB box</keyword>
<dbReference type="EMBL" id="VLLK01000002">
    <property type="protein sequence ID" value="TWJ06723.1"/>
    <property type="molecule type" value="Genomic_DNA"/>
</dbReference>
<dbReference type="Pfam" id="PF00593">
    <property type="entry name" value="TonB_dep_Rec_b-barrel"/>
    <property type="match status" value="1"/>
</dbReference>
<evidence type="ECO:0000256" key="1">
    <source>
        <dbReference type="ARBA" id="ARBA00004442"/>
    </source>
</evidence>
<dbReference type="Proteomes" id="UP000320547">
    <property type="component" value="Unassembled WGS sequence"/>
</dbReference>
<evidence type="ECO:0000313" key="8">
    <source>
        <dbReference type="EMBL" id="TWJ06723.1"/>
    </source>
</evidence>
<comment type="similarity">
    <text evidence="4">Belongs to the TonB-dependent receptor family.</text>
</comment>
<dbReference type="PANTHER" id="PTHR47234">
    <property type="match status" value="1"/>
</dbReference>
<keyword evidence="8" id="KW-0675">Receptor</keyword>
<feature type="domain" description="TonB-dependent receptor-like beta-barrel" evidence="6">
    <location>
        <begin position="413"/>
        <end position="1031"/>
    </location>
</feature>
<proteinExistence type="inferred from homology"/>
<dbReference type="GO" id="GO:0009279">
    <property type="term" value="C:cell outer membrane"/>
    <property type="evidence" value="ECO:0007669"/>
    <property type="project" value="UniProtKB-SubCell"/>
</dbReference>
<sequence>MKRSSGFSDPKAVRWLTSAGVSALAITLASPALAQDSAAEGQDEVVVIDDTNAQTQSEGQIVVTGSRIRRNETTSASPLTIIDPELQRKQGLNTAAEIIQQSPIANGSTQITSAISANTISNGGPGAQTVSLRGLGAERTLVLLNDRRAGPAGTRGAVSAFDLNVLPGIIIEQVDVLKDGASSIYGSDAVAGVVNIRTKKQTDGLEFDFFRSQTFEEGGEETSVSLAWGKEFDRGHILLAGDYYKQRELQRQDRDFLGCPQDYVFSEDGERRLDLIDPRTGEIGCPDGTLWGHVWTYFSDNLQDQDPNFFNPTIVSLLQYSYGNDNLGAYIPPPGPAVNPFNVITPPDWYVVSYEDPNAYILRNAYHPFEQASTVIPETERFTAYLDASFELTEGVEIYAEGLFNRRETYVDTYSQFYNFGYTDLYAPGDPDDPFPGWTSFGGLGAFISPTGILDQYDNWIDVDYYRGVLGARGDLSDTLSYDIHGQYSRSEGKYTLQQILQDSITQQTDRAYGYGCSGLFTAIEEKPCLQINWVDPRVMAGDLTPEEVDYLVDTETGKTVYEQMFAEASVSGELFELPAGPLGFAVGGVIRRDEINDTPGDITYALVPGGDPNNPDDYVDNGFANNFSSTPTRGRTTTKEAFAEVRIPLMVDQPLVQNLEVSAAARVTNVSATAPDGRSDSSNGNWTYKLTGNWQVSDWLRLRSTYGTSYRAPALFEQFLGSQASGARQRNVDPCVRWQEQLDDGTITQTMATNCQADQTFLNGPAGGIPADHTGAGIQVTVFTSGGLGVLEPETSTAFTASMILTPSFDFLPDTDIALTIDYFDINVEGEISQLDPYQIVSGCYDAADFPNSPFCSFFERGQDGDINNIRFVNRQFINIDEQSNKGFDFTLRVRHDLGDMGELSLLGQATLQTKDQIITFGSDAANLTEDEKLNGDVGDPKFTGNMIATWEKGNTTLLYGVTVIGASSSEADYIEDFGSLCNPTPSFEVVYGEPYCVVPRTNAVWYHNASITQSFQDDRFEVTLGIANLFDTEPPQVSGLVTPFANVPQASQYDFLGRRAFLQARAKF</sequence>